<dbReference type="EMBL" id="VOQS01000003">
    <property type="protein sequence ID" value="TXC83263.1"/>
    <property type="molecule type" value="Genomic_DNA"/>
</dbReference>
<sequence length="64" mass="7496">MDMMNSGRRWMQLTEDIIGECRSPVNQRFSTTPKRKCMAAYTWVCEWKPARTQAAQAKGENLRE</sequence>
<dbReference type="EMBL" id="JAZHGA010000003">
    <property type="protein sequence ID" value="MEM5339077.1"/>
    <property type="molecule type" value="Genomic_DNA"/>
</dbReference>
<reference evidence="2 3" key="1">
    <citation type="journal article" date="2018" name="Int. J. Syst. Evol. Microbiol.">
        <title>Paraburkholderia azotifigens sp. nov., a nitrogen-fixing bacterium isolated from paddy soil.</title>
        <authorList>
            <person name="Choi G.M."/>
            <person name="Im W.T."/>
        </authorList>
    </citation>
    <scope>NUCLEOTIDE SEQUENCE [LARGE SCALE GENOMIC DNA]</scope>
    <source>
        <strain evidence="2 3">NF 2-5-3</strain>
    </source>
</reference>
<reference evidence="1 4" key="3">
    <citation type="submission" date="2024-01" db="EMBL/GenBank/DDBJ databases">
        <title>The diversity of rhizobia nodulating Mimosa spp. in eleven states of Brazil covering several biomes is determined by host plant, location, and edaphic factors.</title>
        <authorList>
            <person name="Rouws L."/>
            <person name="Barauna A."/>
            <person name="Beukes C."/>
            <person name="De Faria S.M."/>
            <person name="Gross E."/>
            <person name="Dos Reis Junior F.B."/>
            <person name="Simon M."/>
            <person name="Maluk M."/>
            <person name="Odee D.W."/>
            <person name="Kenicer G."/>
            <person name="Young J.P.W."/>
            <person name="Reis V.M."/>
            <person name="Zilli J."/>
            <person name="James E.K."/>
        </authorList>
    </citation>
    <scope>NUCLEOTIDE SEQUENCE [LARGE SCALE GENOMIC DNA]</scope>
    <source>
        <strain evidence="1 4">JPY530</strain>
    </source>
</reference>
<accession>A0A5C6VD05</accession>
<dbReference type="Proteomes" id="UP001481677">
    <property type="component" value="Unassembled WGS sequence"/>
</dbReference>
<protein>
    <submittedName>
        <fullName evidence="2">Uncharacterized protein</fullName>
    </submittedName>
</protein>
<proteinExistence type="predicted"/>
<reference evidence="2" key="2">
    <citation type="submission" date="2019-08" db="EMBL/GenBank/DDBJ databases">
        <authorList>
            <person name="Im W.-T."/>
        </authorList>
    </citation>
    <scope>NUCLEOTIDE SEQUENCE</scope>
    <source>
        <strain evidence="2">NF 2-5-3</strain>
    </source>
</reference>
<comment type="caution">
    <text evidence="2">The sequence shown here is derived from an EMBL/GenBank/DDBJ whole genome shotgun (WGS) entry which is preliminary data.</text>
</comment>
<evidence type="ECO:0000313" key="4">
    <source>
        <dbReference type="Proteomes" id="UP001481677"/>
    </source>
</evidence>
<dbReference type="RefSeq" id="WP_147235685.1">
    <property type="nucleotide sequence ID" value="NZ_JAZHFZ010000003.1"/>
</dbReference>
<name>A0A5C6VD05_9BURK</name>
<evidence type="ECO:0000313" key="3">
    <source>
        <dbReference type="Proteomes" id="UP000321776"/>
    </source>
</evidence>
<evidence type="ECO:0000313" key="1">
    <source>
        <dbReference type="EMBL" id="MEM5339077.1"/>
    </source>
</evidence>
<keyword evidence="4" id="KW-1185">Reference proteome</keyword>
<organism evidence="2 3">
    <name type="scientific">Paraburkholderia azotifigens</name>
    <dbReference type="NCBI Taxonomy" id="2057004"/>
    <lineage>
        <taxon>Bacteria</taxon>
        <taxon>Pseudomonadati</taxon>
        <taxon>Pseudomonadota</taxon>
        <taxon>Betaproteobacteria</taxon>
        <taxon>Burkholderiales</taxon>
        <taxon>Burkholderiaceae</taxon>
        <taxon>Paraburkholderia</taxon>
    </lineage>
</organism>
<gene>
    <name evidence="2" type="ORF">FRZ40_22940</name>
    <name evidence="1" type="ORF">V4C56_05470</name>
</gene>
<evidence type="ECO:0000313" key="2">
    <source>
        <dbReference type="EMBL" id="TXC83263.1"/>
    </source>
</evidence>
<dbReference type="Proteomes" id="UP000321776">
    <property type="component" value="Unassembled WGS sequence"/>
</dbReference>
<dbReference type="AlphaFoldDB" id="A0A5C6VD05"/>